<evidence type="ECO:0000313" key="1">
    <source>
        <dbReference type="EMBL" id="BAC55795.1"/>
    </source>
</evidence>
<dbReference type="AlphaFoldDB" id="Q84VK2"/>
<protein>
    <submittedName>
        <fullName evidence="1">Uncharacterized protein</fullName>
    </submittedName>
</protein>
<gene>
    <name evidence="1" type="primary">OSJNBb0015I22.109</name>
</gene>
<reference evidence="2" key="2">
    <citation type="journal article" date="2008" name="Nucleic Acids Res.">
        <title>The rice annotation project database (RAP-DB): 2008 update.</title>
        <authorList>
            <consortium name="The rice annotation project (RAP)"/>
        </authorList>
    </citation>
    <scope>GENOME REANNOTATION</scope>
    <source>
        <strain evidence="2">cv. Nipponbare</strain>
    </source>
</reference>
<accession>Q84VK2</accession>
<name>Q84VK2_ORYSJ</name>
<organism evidence="1 2">
    <name type="scientific">Oryza sativa subsp. japonica</name>
    <name type="common">Rice</name>
    <dbReference type="NCBI Taxonomy" id="39947"/>
    <lineage>
        <taxon>Eukaryota</taxon>
        <taxon>Viridiplantae</taxon>
        <taxon>Streptophyta</taxon>
        <taxon>Embryophyta</taxon>
        <taxon>Tracheophyta</taxon>
        <taxon>Spermatophyta</taxon>
        <taxon>Magnoliopsida</taxon>
        <taxon>Liliopsida</taxon>
        <taxon>Poales</taxon>
        <taxon>Poaceae</taxon>
        <taxon>BOP clade</taxon>
        <taxon>Oryzoideae</taxon>
        <taxon>Oryzeae</taxon>
        <taxon>Oryzinae</taxon>
        <taxon>Oryza</taxon>
        <taxon>Oryza sativa</taxon>
    </lineage>
</organism>
<proteinExistence type="predicted"/>
<sequence>MSSHTSPFPRRARVGSTVYTIAPPVEGVALAAAGSLVVVAMVTASHHAAQFLSRSPLPFSPPCCSALPAATVLGARQGLKASTLPASPQRTLER</sequence>
<evidence type="ECO:0000313" key="2">
    <source>
        <dbReference type="Proteomes" id="UP000000763"/>
    </source>
</evidence>
<reference evidence="2" key="1">
    <citation type="journal article" date="2005" name="Nature">
        <title>The map-based sequence of the rice genome.</title>
        <authorList>
            <consortium name="International rice genome sequencing project (IRGSP)"/>
            <person name="Matsumoto T."/>
            <person name="Wu J."/>
            <person name="Kanamori H."/>
            <person name="Katayose Y."/>
            <person name="Fujisawa M."/>
            <person name="Namiki N."/>
            <person name="Mizuno H."/>
            <person name="Yamamoto K."/>
            <person name="Antonio B.A."/>
            <person name="Baba T."/>
            <person name="Sakata K."/>
            <person name="Nagamura Y."/>
            <person name="Aoki H."/>
            <person name="Arikawa K."/>
            <person name="Arita K."/>
            <person name="Bito T."/>
            <person name="Chiden Y."/>
            <person name="Fujitsuka N."/>
            <person name="Fukunaka R."/>
            <person name="Hamada M."/>
            <person name="Harada C."/>
            <person name="Hayashi A."/>
            <person name="Hijishita S."/>
            <person name="Honda M."/>
            <person name="Hosokawa S."/>
            <person name="Ichikawa Y."/>
            <person name="Idonuma A."/>
            <person name="Iijima M."/>
            <person name="Ikeda M."/>
            <person name="Ikeno M."/>
            <person name="Ito K."/>
            <person name="Ito S."/>
            <person name="Ito T."/>
            <person name="Ito Y."/>
            <person name="Ito Y."/>
            <person name="Iwabuchi A."/>
            <person name="Kamiya K."/>
            <person name="Karasawa W."/>
            <person name="Kurita K."/>
            <person name="Katagiri S."/>
            <person name="Kikuta A."/>
            <person name="Kobayashi H."/>
            <person name="Kobayashi N."/>
            <person name="Machita K."/>
            <person name="Maehara T."/>
            <person name="Masukawa M."/>
            <person name="Mizubayashi T."/>
            <person name="Mukai Y."/>
            <person name="Nagasaki H."/>
            <person name="Nagata Y."/>
            <person name="Naito S."/>
            <person name="Nakashima M."/>
            <person name="Nakama Y."/>
            <person name="Nakamichi Y."/>
            <person name="Nakamura M."/>
            <person name="Meguro A."/>
            <person name="Negishi M."/>
            <person name="Ohta I."/>
            <person name="Ohta T."/>
            <person name="Okamoto M."/>
            <person name="Ono N."/>
            <person name="Saji S."/>
            <person name="Sakaguchi M."/>
            <person name="Sakai K."/>
            <person name="Shibata M."/>
            <person name="Shimokawa T."/>
            <person name="Song J."/>
            <person name="Takazaki Y."/>
            <person name="Terasawa K."/>
            <person name="Tsugane M."/>
            <person name="Tsuji K."/>
            <person name="Ueda S."/>
            <person name="Waki K."/>
            <person name="Yamagata H."/>
            <person name="Yamamoto M."/>
            <person name="Yamamoto S."/>
            <person name="Yamane H."/>
            <person name="Yoshiki S."/>
            <person name="Yoshihara R."/>
            <person name="Yukawa K."/>
            <person name="Zhong H."/>
            <person name="Yano M."/>
            <person name="Yuan Q."/>
            <person name="Ouyang S."/>
            <person name="Liu J."/>
            <person name="Jones K.M."/>
            <person name="Gansberger K."/>
            <person name="Moffat K."/>
            <person name="Hill J."/>
            <person name="Bera J."/>
            <person name="Fadrosh D."/>
            <person name="Jin S."/>
            <person name="Johri S."/>
            <person name="Kim M."/>
            <person name="Overton L."/>
            <person name="Reardon M."/>
            <person name="Tsitrin T."/>
            <person name="Vuong H."/>
            <person name="Weaver B."/>
            <person name="Ciecko A."/>
            <person name="Tallon L."/>
            <person name="Jackson J."/>
            <person name="Pai G."/>
            <person name="Aken S.V."/>
            <person name="Utterback T."/>
            <person name="Reidmuller S."/>
            <person name="Feldblyum T."/>
            <person name="Hsiao J."/>
            <person name="Zismann V."/>
            <person name="Iobst S."/>
            <person name="de Vazeille A.R."/>
            <person name="Buell C.R."/>
            <person name="Ying K."/>
            <person name="Li Y."/>
            <person name="Lu T."/>
            <person name="Huang Y."/>
            <person name="Zhao Q."/>
            <person name="Feng Q."/>
            <person name="Zhang L."/>
            <person name="Zhu J."/>
            <person name="Weng Q."/>
            <person name="Mu J."/>
            <person name="Lu Y."/>
            <person name="Fan D."/>
            <person name="Liu Y."/>
            <person name="Guan J."/>
            <person name="Zhang Y."/>
            <person name="Yu S."/>
            <person name="Liu X."/>
            <person name="Zhang Y."/>
            <person name="Hong G."/>
            <person name="Han B."/>
            <person name="Choisne N."/>
            <person name="Demange N."/>
            <person name="Orjeda G."/>
            <person name="Samain S."/>
            <person name="Cattolico L."/>
            <person name="Pelletier E."/>
            <person name="Couloux A."/>
            <person name="Segurens B."/>
            <person name="Wincker P."/>
            <person name="D'Hont A."/>
            <person name="Scarpelli C."/>
            <person name="Weissenbach J."/>
            <person name="Salanoubat M."/>
            <person name="Quetier F."/>
            <person name="Yu Y."/>
            <person name="Kim H.R."/>
            <person name="Rambo T."/>
            <person name="Currie J."/>
            <person name="Collura K."/>
            <person name="Luo M."/>
            <person name="Yang T."/>
            <person name="Ammiraju J.S.S."/>
            <person name="Engler F."/>
            <person name="Soderlund C."/>
            <person name="Wing R.A."/>
            <person name="Palmer L.E."/>
            <person name="de la Bastide M."/>
            <person name="Spiegel L."/>
            <person name="Nascimento L."/>
            <person name="Zutavern T."/>
            <person name="O'Shaughnessy A."/>
            <person name="Dike S."/>
            <person name="Dedhia N."/>
            <person name="Preston R."/>
            <person name="Balija V."/>
            <person name="McCombie W.R."/>
            <person name="Chow T."/>
            <person name="Chen H."/>
            <person name="Chung M."/>
            <person name="Chen C."/>
            <person name="Shaw J."/>
            <person name="Wu H."/>
            <person name="Hsiao K."/>
            <person name="Chao Y."/>
            <person name="Chu M."/>
            <person name="Cheng C."/>
            <person name="Hour A."/>
            <person name="Lee P."/>
            <person name="Lin S."/>
            <person name="Lin Y."/>
            <person name="Liou J."/>
            <person name="Liu S."/>
            <person name="Hsing Y."/>
            <person name="Raghuvanshi S."/>
            <person name="Mohanty A."/>
            <person name="Bharti A.K."/>
            <person name="Gaur A."/>
            <person name="Gupta V."/>
            <person name="Kumar D."/>
            <person name="Ravi V."/>
            <person name="Vij S."/>
            <person name="Kapur A."/>
            <person name="Khurana P."/>
            <person name="Khurana P."/>
            <person name="Khurana J.P."/>
            <person name="Tyagi A.K."/>
            <person name="Gaikwad K."/>
            <person name="Singh A."/>
            <person name="Dalal V."/>
            <person name="Srivastava S."/>
            <person name="Dixit A."/>
            <person name="Pal A.K."/>
            <person name="Ghazi I.A."/>
            <person name="Yadav M."/>
            <person name="Pandit A."/>
            <person name="Bhargava A."/>
            <person name="Sureshbabu K."/>
            <person name="Batra K."/>
            <person name="Sharma T.R."/>
            <person name="Mohapatra T."/>
            <person name="Singh N.K."/>
            <person name="Messing J."/>
            <person name="Nelson A.B."/>
            <person name="Fuks G."/>
            <person name="Kavchok S."/>
            <person name="Keizer G."/>
            <person name="Linton E."/>
            <person name="Llaca V."/>
            <person name="Song R."/>
            <person name="Tanyolac B."/>
            <person name="Young S."/>
            <person name="Ho-Il K."/>
            <person name="Hahn J.H."/>
            <person name="Sangsakoo G."/>
            <person name="Vanavichit A."/>
            <person name="de Mattos Luiz.A.T."/>
            <person name="Zimmer P.D."/>
            <person name="Malone G."/>
            <person name="Dellagostin O."/>
            <person name="de Oliveira A.C."/>
            <person name="Bevan M."/>
            <person name="Bancroft I."/>
            <person name="Minx P."/>
            <person name="Cordum H."/>
            <person name="Wilson R."/>
            <person name="Cheng Z."/>
            <person name="Jin W."/>
            <person name="Jiang J."/>
            <person name="Leong S.A."/>
            <person name="Iwama H."/>
            <person name="Gojobori T."/>
            <person name="Itoh T."/>
            <person name="Niimura Y."/>
            <person name="Fujii Y."/>
            <person name="Habara T."/>
            <person name="Sakai H."/>
            <person name="Sato Y."/>
            <person name="Wilson G."/>
            <person name="Kumar K."/>
            <person name="McCouch S."/>
            <person name="Juretic N."/>
            <person name="Hoen D."/>
            <person name="Wright S."/>
            <person name="Bruskiewich R."/>
            <person name="Bureau T."/>
            <person name="Miyao A."/>
            <person name="Hirochika H."/>
            <person name="Nishikawa T."/>
            <person name="Kadowaki K."/>
            <person name="Sugiura M."/>
            <person name="Burr B."/>
            <person name="Sasaki T."/>
        </authorList>
    </citation>
    <scope>NUCLEOTIDE SEQUENCE [LARGE SCALE GENOMIC DNA]</scope>
    <source>
        <strain evidence="2">cv. Nipponbare</strain>
    </source>
</reference>
<dbReference type="EMBL" id="AP005252">
    <property type="protein sequence ID" value="BAC55795.1"/>
    <property type="molecule type" value="Genomic_DNA"/>
</dbReference>
<dbReference type="Proteomes" id="UP000000763">
    <property type="component" value="Chromosome 7"/>
</dbReference>